<keyword evidence="4" id="KW-1185">Reference proteome</keyword>
<dbReference type="PANTHER" id="PTHR28532:SF1">
    <property type="entry name" value="ORAL CANCER OVEREXPRESSED 1"/>
    <property type="match status" value="1"/>
</dbReference>
<feature type="domain" description="Essential protein Yae1 N-terminal" evidence="2">
    <location>
        <begin position="18"/>
        <end position="55"/>
    </location>
</feature>
<comment type="caution">
    <text evidence="3">The sequence shown here is derived from an EMBL/GenBank/DDBJ whole genome shotgun (WGS) entry which is preliminary data.</text>
</comment>
<reference evidence="3 4" key="1">
    <citation type="journal article" date="2014" name="Genome Biol. Evol.">
        <title>The secreted proteins of Achlya hypogyna and Thraustotheca clavata identify the ancestral oomycete secretome and reveal gene acquisitions by horizontal gene transfer.</title>
        <authorList>
            <person name="Misner I."/>
            <person name="Blouin N."/>
            <person name="Leonard G."/>
            <person name="Richards T.A."/>
            <person name="Lane C.E."/>
        </authorList>
    </citation>
    <scope>NUCLEOTIDE SEQUENCE [LARGE SCALE GENOMIC DNA]</scope>
    <source>
        <strain evidence="3 4">ATCC 34112</strain>
    </source>
</reference>
<evidence type="ECO:0000256" key="1">
    <source>
        <dbReference type="ARBA" id="ARBA00038090"/>
    </source>
</evidence>
<accession>A0A1W0A0P8</accession>
<dbReference type="InterPro" id="IPR052436">
    <property type="entry name" value="LTO1_adapter"/>
</dbReference>
<comment type="similarity">
    <text evidence="1">Belongs to the LTO1 family.</text>
</comment>
<sequence>MDVFEMVDQLEEVCIDEGYAEGIEEGRRLGYTEGKDLGEVKGYEIGNEVGFYYGCYLLWTAMMEKEKDFFSTRAVKAIESLGKQIEEYELVNSLDEKLHLNLQRIRAKFKVVTAVLGQNGLVFNEQNVLDHKNMSF</sequence>
<evidence type="ECO:0000313" key="4">
    <source>
        <dbReference type="Proteomes" id="UP000243217"/>
    </source>
</evidence>
<evidence type="ECO:0000313" key="3">
    <source>
        <dbReference type="EMBL" id="OQS03590.1"/>
    </source>
</evidence>
<dbReference type="OrthoDB" id="48036at2759"/>
<evidence type="ECO:0000259" key="2">
    <source>
        <dbReference type="Pfam" id="PF09811"/>
    </source>
</evidence>
<gene>
    <name evidence="3" type="ORF">THRCLA_21126</name>
</gene>
<organism evidence="3 4">
    <name type="scientific">Thraustotheca clavata</name>
    <dbReference type="NCBI Taxonomy" id="74557"/>
    <lineage>
        <taxon>Eukaryota</taxon>
        <taxon>Sar</taxon>
        <taxon>Stramenopiles</taxon>
        <taxon>Oomycota</taxon>
        <taxon>Saprolegniomycetes</taxon>
        <taxon>Saprolegniales</taxon>
        <taxon>Achlyaceae</taxon>
        <taxon>Thraustotheca</taxon>
    </lineage>
</organism>
<name>A0A1W0A0P8_9STRA</name>
<dbReference type="Pfam" id="PF09811">
    <property type="entry name" value="Yae1_N"/>
    <property type="match status" value="1"/>
</dbReference>
<dbReference type="InterPro" id="IPR019191">
    <property type="entry name" value="Essential_protein_Yae1_N"/>
</dbReference>
<dbReference type="AlphaFoldDB" id="A0A1W0A0P8"/>
<dbReference type="STRING" id="74557.A0A1W0A0P8"/>
<dbReference type="Proteomes" id="UP000243217">
    <property type="component" value="Unassembled WGS sequence"/>
</dbReference>
<dbReference type="PANTHER" id="PTHR28532">
    <property type="entry name" value="GEO13458P1"/>
    <property type="match status" value="1"/>
</dbReference>
<protein>
    <recommendedName>
        <fullName evidence="2">Essential protein Yae1 N-terminal domain-containing protein</fullName>
    </recommendedName>
</protein>
<proteinExistence type="inferred from homology"/>
<dbReference type="EMBL" id="JNBS01000832">
    <property type="protein sequence ID" value="OQS03590.1"/>
    <property type="molecule type" value="Genomic_DNA"/>
</dbReference>